<keyword evidence="5" id="KW-0732">Signal</keyword>
<dbReference type="SUPFAM" id="SSF103088">
    <property type="entry name" value="OmpA-like"/>
    <property type="match status" value="1"/>
</dbReference>
<dbReference type="OrthoDB" id="9792021at2"/>
<protein>
    <submittedName>
        <fullName evidence="7">Outer membrane protein OmpA</fullName>
    </submittedName>
</protein>
<dbReference type="PRINTS" id="PR01021">
    <property type="entry name" value="OMPADOMAIN"/>
</dbReference>
<dbReference type="InterPro" id="IPR050330">
    <property type="entry name" value="Bact_OuterMem_StrucFunc"/>
</dbReference>
<evidence type="ECO:0000256" key="1">
    <source>
        <dbReference type="ARBA" id="ARBA00004442"/>
    </source>
</evidence>
<organism evidence="7 8">
    <name type="scientific">Pontivivens marinum</name>
    <dbReference type="NCBI Taxonomy" id="1690039"/>
    <lineage>
        <taxon>Bacteria</taxon>
        <taxon>Pseudomonadati</taxon>
        <taxon>Pseudomonadota</taxon>
        <taxon>Alphaproteobacteria</taxon>
        <taxon>Rhodobacterales</taxon>
        <taxon>Paracoccaceae</taxon>
        <taxon>Pontivivens</taxon>
    </lineage>
</organism>
<sequence>MNRPLLRHATAALFATALIAMSPATYAQEVAPAYVVLPEADETAIVAAPDEAEATPTLAEIAATDENLAVREGQGEEPDSMVMLSDVLFPFGESTLRAEAIETLRGVATELTAAGPLTLEGHTDDIGDEDFNIALGERRAIAVRDWLVSEGGLDAEQITVVGIGEADPLHATDGADNSAARALNRRVEFVMN</sequence>
<dbReference type="InterPro" id="IPR006664">
    <property type="entry name" value="OMP_bac"/>
</dbReference>
<accession>A0A2C9CVS9</accession>
<dbReference type="PROSITE" id="PS51123">
    <property type="entry name" value="OMPA_2"/>
    <property type="match status" value="1"/>
</dbReference>
<reference evidence="8" key="1">
    <citation type="submission" date="2017-09" db="EMBL/GenBank/DDBJ databases">
        <authorList>
            <person name="Varghese N."/>
            <person name="Submissions S."/>
        </authorList>
    </citation>
    <scope>NUCLEOTIDE SEQUENCE [LARGE SCALE GENOMIC DNA]</scope>
    <source>
        <strain evidence="8">C7</strain>
    </source>
</reference>
<dbReference type="GO" id="GO:0009279">
    <property type="term" value="C:cell outer membrane"/>
    <property type="evidence" value="ECO:0007669"/>
    <property type="project" value="UniProtKB-SubCell"/>
</dbReference>
<keyword evidence="2 4" id="KW-0472">Membrane</keyword>
<dbReference type="CDD" id="cd07185">
    <property type="entry name" value="OmpA_C-like"/>
    <property type="match status" value="1"/>
</dbReference>
<dbReference type="Proteomes" id="UP000220034">
    <property type="component" value="Unassembled WGS sequence"/>
</dbReference>
<dbReference type="Gene3D" id="3.30.1330.60">
    <property type="entry name" value="OmpA-like domain"/>
    <property type="match status" value="1"/>
</dbReference>
<dbReference type="EMBL" id="OCTN01000010">
    <property type="protein sequence ID" value="SOH95368.1"/>
    <property type="molecule type" value="Genomic_DNA"/>
</dbReference>
<dbReference type="RefSeq" id="WP_097931802.1">
    <property type="nucleotide sequence ID" value="NZ_OCTN01000010.1"/>
</dbReference>
<evidence type="ECO:0000313" key="7">
    <source>
        <dbReference type="EMBL" id="SOH95368.1"/>
    </source>
</evidence>
<proteinExistence type="predicted"/>
<comment type="subcellular location">
    <subcellularLocation>
        <location evidence="1">Cell outer membrane</location>
    </subcellularLocation>
</comment>
<dbReference type="AlphaFoldDB" id="A0A2C9CVS9"/>
<evidence type="ECO:0000313" key="8">
    <source>
        <dbReference type="Proteomes" id="UP000220034"/>
    </source>
</evidence>
<feature type="domain" description="OmpA-like" evidence="6">
    <location>
        <begin position="76"/>
        <end position="192"/>
    </location>
</feature>
<evidence type="ECO:0000259" key="6">
    <source>
        <dbReference type="PROSITE" id="PS51123"/>
    </source>
</evidence>
<name>A0A2C9CVS9_9RHOB</name>
<dbReference type="Pfam" id="PF00691">
    <property type="entry name" value="OmpA"/>
    <property type="match status" value="1"/>
</dbReference>
<feature type="signal peptide" evidence="5">
    <location>
        <begin position="1"/>
        <end position="27"/>
    </location>
</feature>
<evidence type="ECO:0000256" key="2">
    <source>
        <dbReference type="ARBA" id="ARBA00023136"/>
    </source>
</evidence>
<dbReference type="InterPro" id="IPR036737">
    <property type="entry name" value="OmpA-like_sf"/>
</dbReference>
<keyword evidence="3" id="KW-0998">Cell outer membrane</keyword>
<dbReference type="InterPro" id="IPR006665">
    <property type="entry name" value="OmpA-like"/>
</dbReference>
<evidence type="ECO:0000256" key="3">
    <source>
        <dbReference type="ARBA" id="ARBA00023237"/>
    </source>
</evidence>
<dbReference type="PANTHER" id="PTHR30329:SF21">
    <property type="entry name" value="LIPOPROTEIN YIAD-RELATED"/>
    <property type="match status" value="1"/>
</dbReference>
<feature type="chain" id="PRO_5012090058" evidence="5">
    <location>
        <begin position="28"/>
        <end position="192"/>
    </location>
</feature>
<keyword evidence="8" id="KW-1185">Reference proteome</keyword>
<evidence type="ECO:0000256" key="4">
    <source>
        <dbReference type="PROSITE-ProRule" id="PRU00473"/>
    </source>
</evidence>
<evidence type="ECO:0000256" key="5">
    <source>
        <dbReference type="SAM" id="SignalP"/>
    </source>
</evidence>
<dbReference type="PANTHER" id="PTHR30329">
    <property type="entry name" value="STATOR ELEMENT OF FLAGELLAR MOTOR COMPLEX"/>
    <property type="match status" value="1"/>
</dbReference>
<gene>
    <name evidence="7" type="ORF">SAMN06273572_11039</name>
</gene>